<dbReference type="EMBL" id="JALJOT010000010">
    <property type="protein sequence ID" value="KAK9906614.1"/>
    <property type="molecule type" value="Genomic_DNA"/>
</dbReference>
<dbReference type="Proteomes" id="UP001491310">
    <property type="component" value="Unassembled WGS sequence"/>
</dbReference>
<feature type="region of interest" description="Disordered" evidence="1">
    <location>
        <begin position="37"/>
        <end position="61"/>
    </location>
</feature>
<feature type="region of interest" description="Disordered" evidence="1">
    <location>
        <begin position="1"/>
        <end position="25"/>
    </location>
</feature>
<feature type="compositionally biased region" description="Polar residues" evidence="1">
    <location>
        <begin position="47"/>
        <end position="61"/>
    </location>
</feature>
<evidence type="ECO:0000256" key="1">
    <source>
        <dbReference type="SAM" id="MobiDB-lite"/>
    </source>
</evidence>
<reference evidence="2 3" key="1">
    <citation type="journal article" date="2024" name="Nat. Commun.">
        <title>Phylogenomics reveals the evolutionary origins of lichenization in chlorophyte algae.</title>
        <authorList>
            <person name="Puginier C."/>
            <person name="Libourel C."/>
            <person name="Otte J."/>
            <person name="Skaloud P."/>
            <person name="Haon M."/>
            <person name="Grisel S."/>
            <person name="Petersen M."/>
            <person name="Berrin J.G."/>
            <person name="Delaux P.M."/>
            <person name="Dal Grande F."/>
            <person name="Keller J."/>
        </authorList>
    </citation>
    <scope>NUCLEOTIDE SEQUENCE [LARGE SCALE GENOMIC DNA]</scope>
    <source>
        <strain evidence="2 3">SAG 216-7</strain>
    </source>
</reference>
<proteinExistence type="predicted"/>
<accession>A0ABR2YJB6</accession>
<name>A0ABR2YJB6_9CHLO</name>
<comment type="caution">
    <text evidence="2">The sequence shown here is derived from an EMBL/GenBank/DDBJ whole genome shotgun (WGS) entry which is preliminary data.</text>
</comment>
<organism evidence="2 3">
    <name type="scientific">Coccomyxa subellipsoidea</name>
    <dbReference type="NCBI Taxonomy" id="248742"/>
    <lineage>
        <taxon>Eukaryota</taxon>
        <taxon>Viridiplantae</taxon>
        <taxon>Chlorophyta</taxon>
        <taxon>core chlorophytes</taxon>
        <taxon>Trebouxiophyceae</taxon>
        <taxon>Trebouxiophyceae incertae sedis</taxon>
        <taxon>Coccomyxaceae</taxon>
        <taxon>Coccomyxa</taxon>
    </lineage>
</organism>
<keyword evidence="3" id="KW-1185">Reference proteome</keyword>
<protein>
    <submittedName>
        <fullName evidence="2">Uncharacterized protein</fullName>
    </submittedName>
</protein>
<sequence>MAVFRQKRKNLEEPPQPFALETSGSCASTLSGAETFGAAKRRRTDQEFSMSGQDYQQQQANYPSSHLFGLQHYQAQPSSRFAFQPSLTLNRSNSAPDLRVLLSGPFNAVPQGVLHPQPPPCGGSSTASALIPYKAPEGSMLY</sequence>
<evidence type="ECO:0000313" key="2">
    <source>
        <dbReference type="EMBL" id="KAK9906614.1"/>
    </source>
</evidence>
<evidence type="ECO:0000313" key="3">
    <source>
        <dbReference type="Proteomes" id="UP001491310"/>
    </source>
</evidence>
<gene>
    <name evidence="2" type="ORF">WJX75_004980</name>
</gene>